<evidence type="ECO:0000259" key="6">
    <source>
        <dbReference type="PROSITE" id="PS51094"/>
    </source>
</evidence>
<evidence type="ECO:0000259" key="8">
    <source>
        <dbReference type="PROSITE" id="PS51372"/>
    </source>
</evidence>
<dbReference type="Gene3D" id="3.40.930.10">
    <property type="entry name" value="Mannitol-specific EII, Chain A"/>
    <property type="match status" value="1"/>
</dbReference>
<protein>
    <submittedName>
        <fullName evidence="9">Uncharacterized protein</fullName>
    </submittedName>
</protein>
<dbReference type="Gene3D" id="1.10.10.10">
    <property type="entry name" value="Winged helix-like DNA-binding domain superfamily/Winged helix DNA-binding domain"/>
    <property type="match status" value="2"/>
</dbReference>
<dbReference type="Proteomes" id="UP000186030">
    <property type="component" value="Unassembled WGS sequence"/>
</dbReference>
<dbReference type="InterPro" id="IPR013011">
    <property type="entry name" value="PTS_EIIB_2"/>
</dbReference>
<dbReference type="CDD" id="cd00211">
    <property type="entry name" value="PTS_IIA_fru"/>
    <property type="match status" value="1"/>
</dbReference>
<dbReference type="Pfam" id="PF00359">
    <property type="entry name" value="PTS_EIIA_2"/>
    <property type="match status" value="1"/>
</dbReference>
<feature type="domain" description="PTS EIIA type-2" evidence="6">
    <location>
        <begin position="560"/>
        <end position="703"/>
    </location>
</feature>
<dbReference type="SUPFAM" id="SSF52794">
    <property type="entry name" value="PTS system IIB component-like"/>
    <property type="match status" value="1"/>
</dbReference>
<dbReference type="GO" id="GO:0009401">
    <property type="term" value="P:phosphoenolpyruvate-dependent sugar phosphotransferase system"/>
    <property type="evidence" value="ECO:0007669"/>
    <property type="project" value="InterPro"/>
</dbReference>
<evidence type="ECO:0000256" key="5">
    <source>
        <dbReference type="ARBA" id="ARBA00023163"/>
    </source>
</evidence>
<dbReference type="PANTHER" id="PTHR30185:SF9">
    <property type="entry name" value="MANNITOL-SPECIFIC PHOSPHOTRANSFERASE ENZYME IIA COMPONENT"/>
    <property type="match status" value="1"/>
</dbReference>
<keyword evidence="1" id="KW-0808">Transferase</keyword>
<dbReference type="RefSeq" id="WP_074043214.1">
    <property type="nucleotide sequence ID" value="NZ_MQMG01000007.1"/>
</dbReference>
<evidence type="ECO:0000256" key="1">
    <source>
        <dbReference type="ARBA" id="ARBA00022679"/>
    </source>
</evidence>
<sequence length="728" mass="84345">MSLDERSTAILQELVRRDGYLSVKELIKKFNISRRTVYYDIEKINYWLKINHLDEVKYVRTSGFYITERTKQAILEKLKNSEAWNYAYSKKERLARLAIHLLVEEPPHFLKDLSEKTKVSRNTTIKDLKKLRAQLNSFQLTLCFTRYTGYVIKGKEEDKRRAIVYYLSLVIPHQQNWQTVLANLKRLLIHDEDESTTVLSELRNILDVLNECEKNLNIQFADDVLYHLALRFWLFGKRIVQGKKIDFDPVEKEVIQQTKEFEAAQTARSKLESIFQTSIPDDEVYYLATHLLSSKVQYSGNSLQSHDDYKNLQNIVQKMVAEFQAFTCITFPNRKAVEENLLLHLKPAYYRIKYGLQVENPMIELIKTKYKDLFLITKKVIHHFENAIGKKVSDEEVALIAIHFGGWLRKEGIQPKERKRAILICASGIGTSTILRKQLEGLFSTVDFVETISVRDYEQRDFHDIDFAVSTIPVSKKKHPVFVVNPILTDQEKETLLKKVHALFGESASQNTKYSPEAILGIIKQYADIKDEQALMTALKEYFYKPSIPKNWTRKPGLLDLLSLEYIQIATKVESWEHAIELASKPLLQTGRITQQYVVGMINHIKNLGPYIIIAPKVALPHGKPDEGVKKPGISLLVLKDPVSFSEKKEHDVQLIFVLASVDPEIHLHALSTLSECFQSSEFVQELIRCYTPEEIWSYLKKKMSEDNKKEISHEVFRTKPSSIECKS</sequence>
<dbReference type="Gene3D" id="1.10.1790.10">
    <property type="entry name" value="PRD domain"/>
    <property type="match status" value="2"/>
</dbReference>
<gene>
    <name evidence="9" type="ORF">BRO54_0937</name>
</gene>
<comment type="caution">
    <text evidence="9">The sequence shown here is derived from an EMBL/GenBank/DDBJ whole genome shotgun (WGS) entry which is preliminary data.</text>
</comment>
<dbReference type="Gene3D" id="3.40.50.2300">
    <property type="match status" value="1"/>
</dbReference>
<evidence type="ECO:0000256" key="3">
    <source>
        <dbReference type="ARBA" id="ARBA00023015"/>
    </source>
</evidence>
<feature type="domain" description="PTS EIIB type-2" evidence="7">
    <location>
        <begin position="419"/>
        <end position="508"/>
    </location>
</feature>
<evidence type="ECO:0000313" key="9">
    <source>
        <dbReference type="EMBL" id="OKO95502.1"/>
    </source>
</evidence>
<dbReference type="InterPro" id="IPR036095">
    <property type="entry name" value="PTS_EIIB-like_sf"/>
</dbReference>
<evidence type="ECO:0000256" key="4">
    <source>
        <dbReference type="ARBA" id="ARBA00023159"/>
    </source>
</evidence>
<dbReference type="InterPro" id="IPR002178">
    <property type="entry name" value="PTS_EIIA_type-2_dom"/>
</dbReference>
<dbReference type="Pfam" id="PF00874">
    <property type="entry name" value="PRD"/>
    <property type="match status" value="2"/>
</dbReference>
<dbReference type="InterPro" id="IPR036634">
    <property type="entry name" value="PRD_sf"/>
</dbReference>
<dbReference type="PROSITE" id="PS51372">
    <property type="entry name" value="PRD_2"/>
    <property type="match status" value="2"/>
</dbReference>
<dbReference type="PROSITE" id="PS51099">
    <property type="entry name" value="PTS_EIIB_TYPE_2"/>
    <property type="match status" value="1"/>
</dbReference>
<proteinExistence type="predicted"/>
<dbReference type="AlphaFoldDB" id="A0A1Q5T5K5"/>
<dbReference type="SUPFAM" id="SSF46785">
    <property type="entry name" value="Winged helix' DNA-binding domain"/>
    <property type="match status" value="1"/>
</dbReference>
<feature type="domain" description="PRD" evidence="8">
    <location>
        <begin position="196"/>
        <end position="301"/>
    </location>
</feature>
<dbReference type="PANTHER" id="PTHR30185">
    <property type="entry name" value="CRYPTIC BETA-GLUCOSIDE BGL OPERON ANTITERMINATOR"/>
    <property type="match status" value="1"/>
</dbReference>
<dbReference type="Pfam" id="PF05043">
    <property type="entry name" value="Mga"/>
    <property type="match status" value="1"/>
</dbReference>
<dbReference type="InterPro" id="IPR016152">
    <property type="entry name" value="PTrfase/Anion_transptr"/>
</dbReference>
<keyword evidence="2" id="KW-0677">Repeat</keyword>
<dbReference type="InterPro" id="IPR050661">
    <property type="entry name" value="BglG_antiterminators"/>
</dbReference>
<organism evidence="9 10">
    <name type="scientific">Geobacillus proteiniphilus</name>
    <dbReference type="NCBI Taxonomy" id="860353"/>
    <lineage>
        <taxon>Bacteria</taxon>
        <taxon>Bacillati</taxon>
        <taxon>Bacillota</taxon>
        <taxon>Bacilli</taxon>
        <taxon>Bacillales</taxon>
        <taxon>Anoxybacillaceae</taxon>
        <taxon>Geobacillus</taxon>
    </lineage>
</organism>
<dbReference type="SUPFAM" id="SSF63520">
    <property type="entry name" value="PTS-regulatory domain, PRD"/>
    <property type="match status" value="2"/>
</dbReference>
<dbReference type="CDD" id="cd05568">
    <property type="entry name" value="PTS_IIB_bgl_like"/>
    <property type="match status" value="1"/>
</dbReference>
<dbReference type="InterPro" id="IPR007737">
    <property type="entry name" value="Mga_HTH"/>
</dbReference>
<reference evidence="9 10" key="1">
    <citation type="submission" date="2016-11" db="EMBL/GenBank/DDBJ databases">
        <authorList>
            <person name="Kadnikov V."/>
            <person name="Nazina T."/>
        </authorList>
    </citation>
    <scope>NUCLEOTIDE SEQUENCE [LARGE SCALE GENOMIC DNA]</scope>
    <source>
        <strain evidence="9 10">1017</strain>
    </source>
</reference>
<accession>A0A1Q5T5K5</accession>
<evidence type="ECO:0000256" key="2">
    <source>
        <dbReference type="ARBA" id="ARBA00022737"/>
    </source>
</evidence>
<dbReference type="PROSITE" id="PS00372">
    <property type="entry name" value="PTS_EIIA_TYPE_2_HIS"/>
    <property type="match status" value="1"/>
</dbReference>
<dbReference type="InterPro" id="IPR011608">
    <property type="entry name" value="PRD"/>
</dbReference>
<dbReference type="InterPro" id="IPR036388">
    <property type="entry name" value="WH-like_DNA-bd_sf"/>
</dbReference>
<dbReference type="GO" id="GO:0008982">
    <property type="term" value="F:protein-N(PI)-phosphohistidine-sugar phosphotransferase activity"/>
    <property type="evidence" value="ECO:0007669"/>
    <property type="project" value="InterPro"/>
</dbReference>
<dbReference type="InterPro" id="IPR013196">
    <property type="entry name" value="HTH_11"/>
</dbReference>
<evidence type="ECO:0000313" key="10">
    <source>
        <dbReference type="Proteomes" id="UP000186030"/>
    </source>
</evidence>
<keyword evidence="3" id="KW-0805">Transcription regulation</keyword>
<dbReference type="EMBL" id="MQMG01000007">
    <property type="protein sequence ID" value="OKO95502.1"/>
    <property type="molecule type" value="Genomic_DNA"/>
</dbReference>
<dbReference type="SUPFAM" id="SSF55804">
    <property type="entry name" value="Phoshotransferase/anion transport protein"/>
    <property type="match status" value="1"/>
</dbReference>
<feature type="domain" description="PRD" evidence="8">
    <location>
        <begin position="307"/>
        <end position="414"/>
    </location>
</feature>
<dbReference type="Pfam" id="PF08279">
    <property type="entry name" value="HTH_11"/>
    <property type="match status" value="1"/>
</dbReference>
<dbReference type="PROSITE" id="PS51094">
    <property type="entry name" value="PTS_EIIA_TYPE_2"/>
    <property type="match status" value="1"/>
</dbReference>
<name>A0A1Q5T5K5_9BACL</name>
<dbReference type="InterPro" id="IPR036390">
    <property type="entry name" value="WH_DNA-bd_sf"/>
</dbReference>
<keyword evidence="4" id="KW-0010">Activator</keyword>
<dbReference type="GO" id="GO:0006355">
    <property type="term" value="P:regulation of DNA-templated transcription"/>
    <property type="evidence" value="ECO:0007669"/>
    <property type="project" value="InterPro"/>
</dbReference>
<evidence type="ECO:0000259" key="7">
    <source>
        <dbReference type="PROSITE" id="PS51099"/>
    </source>
</evidence>
<keyword evidence="5" id="KW-0804">Transcription</keyword>
<reference evidence="10" key="2">
    <citation type="submission" date="2017-01" db="EMBL/GenBank/DDBJ databases">
        <title>Genome sequencing and annotation of Geobacillus sp. 1017, a Hydrocarbon-Oxidizing Thermophilic Bacterium Isolated from a Heavy Oil Reservoir (China).</title>
        <authorList>
            <person name="Kadnikov V.V."/>
            <person name="Mardanov A.V."/>
            <person name="Poltaraus A.B."/>
            <person name="Sokolova D.S."/>
            <person name="Semenova E.M."/>
            <person name="Ravin N.V."/>
            <person name="Tourova T.P."/>
            <person name="Nazina T.N."/>
        </authorList>
    </citation>
    <scope>NUCLEOTIDE SEQUENCE [LARGE SCALE GENOMIC DNA]</scope>
    <source>
        <strain evidence="10">1017</strain>
    </source>
</reference>